<dbReference type="SUPFAM" id="SSF56219">
    <property type="entry name" value="DNase I-like"/>
    <property type="match status" value="1"/>
</dbReference>
<accession>A0A822YRY1</accession>
<dbReference type="AlphaFoldDB" id="A0A822YRY1"/>
<dbReference type="PANTHER" id="PTHR33710:SF62">
    <property type="entry name" value="DUF4283 DOMAIN PROTEIN"/>
    <property type="match status" value="1"/>
</dbReference>
<organism evidence="1 2">
    <name type="scientific">Nelumbo nucifera</name>
    <name type="common">Sacred lotus</name>
    <dbReference type="NCBI Taxonomy" id="4432"/>
    <lineage>
        <taxon>Eukaryota</taxon>
        <taxon>Viridiplantae</taxon>
        <taxon>Streptophyta</taxon>
        <taxon>Embryophyta</taxon>
        <taxon>Tracheophyta</taxon>
        <taxon>Spermatophyta</taxon>
        <taxon>Magnoliopsida</taxon>
        <taxon>Proteales</taxon>
        <taxon>Nelumbonaceae</taxon>
        <taxon>Nelumbo</taxon>
    </lineage>
</organism>
<gene>
    <name evidence="1" type="ORF">HUJ06_005523</name>
</gene>
<protein>
    <submittedName>
        <fullName evidence="1">Uncharacterized protein</fullName>
    </submittedName>
</protein>
<comment type="caution">
    <text evidence="1">The sequence shown here is derived from an EMBL/GenBank/DDBJ whole genome shotgun (WGS) entry which is preliminary data.</text>
</comment>
<reference evidence="1 2" key="1">
    <citation type="journal article" date="2020" name="Mol. Biol. Evol.">
        <title>Distinct Expression and Methylation Patterns for Genes with Different Fates following a Single Whole-Genome Duplication in Flowering Plants.</title>
        <authorList>
            <person name="Shi T."/>
            <person name="Rahmani R.S."/>
            <person name="Gugger P.F."/>
            <person name="Wang M."/>
            <person name="Li H."/>
            <person name="Zhang Y."/>
            <person name="Li Z."/>
            <person name="Wang Q."/>
            <person name="Van de Peer Y."/>
            <person name="Marchal K."/>
            <person name="Chen J."/>
        </authorList>
    </citation>
    <scope>NUCLEOTIDE SEQUENCE [LARGE SCALE GENOMIC DNA]</scope>
    <source>
        <tissue evidence="1">Leaf</tissue>
    </source>
</reference>
<proteinExistence type="predicted"/>
<dbReference type="Proteomes" id="UP000607653">
    <property type="component" value="Unassembled WGS sequence"/>
</dbReference>
<keyword evidence="2" id="KW-1185">Reference proteome</keyword>
<evidence type="ECO:0000313" key="1">
    <source>
        <dbReference type="EMBL" id="DAD34883.1"/>
    </source>
</evidence>
<sequence>MDKWSRMTAERLDKALATQSWLQIFPDSKILHLQFNHSDHCPLLLNTRPSKENTKPHFRFLPIWANHEDCKEIVESTWGKQIPGSKARQVTVKLKECKNINSRNGTRKSLEGWMKGFNGCNKKYMICNLI</sequence>
<dbReference type="PANTHER" id="PTHR33710">
    <property type="entry name" value="BNAC02G09200D PROTEIN"/>
    <property type="match status" value="1"/>
</dbReference>
<name>A0A822YRY1_NELNU</name>
<dbReference type="EMBL" id="DUZY01000004">
    <property type="protein sequence ID" value="DAD34883.1"/>
    <property type="molecule type" value="Genomic_DNA"/>
</dbReference>
<dbReference type="InterPro" id="IPR036691">
    <property type="entry name" value="Endo/exonu/phosph_ase_sf"/>
</dbReference>
<evidence type="ECO:0000313" key="2">
    <source>
        <dbReference type="Proteomes" id="UP000607653"/>
    </source>
</evidence>